<feature type="transmembrane region" description="Helical" evidence="1">
    <location>
        <begin position="127"/>
        <end position="147"/>
    </location>
</feature>
<accession>A0A3B0XGK0</accession>
<keyword evidence="1" id="KW-0812">Transmembrane</keyword>
<dbReference type="PANTHER" id="PTHR30221:SF1">
    <property type="entry name" value="SMALL-CONDUCTANCE MECHANOSENSITIVE CHANNEL"/>
    <property type="match status" value="1"/>
</dbReference>
<evidence type="ECO:0000256" key="1">
    <source>
        <dbReference type="SAM" id="Phobius"/>
    </source>
</evidence>
<evidence type="ECO:0008006" key="3">
    <source>
        <dbReference type="Google" id="ProtNLM"/>
    </source>
</evidence>
<dbReference type="AlphaFoldDB" id="A0A3B0XGK0"/>
<dbReference type="PANTHER" id="PTHR30221">
    <property type="entry name" value="SMALL-CONDUCTANCE MECHANOSENSITIVE CHANNEL"/>
    <property type="match status" value="1"/>
</dbReference>
<dbReference type="GO" id="GO:0008381">
    <property type="term" value="F:mechanosensitive monoatomic ion channel activity"/>
    <property type="evidence" value="ECO:0007669"/>
    <property type="project" value="InterPro"/>
</dbReference>
<dbReference type="GO" id="GO:0016020">
    <property type="term" value="C:membrane"/>
    <property type="evidence" value="ECO:0007669"/>
    <property type="project" value="InterPro"/>
</dbReference>
<dbReference type="Gene3D" id="3.30.70.100">
    <property type="match status" value="1"/>
</dbReference>
<dbReference type="InterPro" id="IPR011066">
    <property type="entry name" value="MscS_channel_C_sf"/>
</dbReference>
<dbReference type="SUPFAM" id="SSF50182">
    <property type="entry name" value="Sm-like ribonucleoproteins"/>
    <property type="match status" value="1"/>
</dbReference>
<dbReference type="SUPFAM" id="SSF82689">
    <property type="entry name" value="Mechanosensitive channel protein MscS (YggB), C-terminal domain"/>
    <property type="match status" value="1"/>
</dbReference>
<dbReference type="InterPro" id="IPR045275">
    <property type="entry name" value="MscS_archaea/bacteria_type"/>
</dbReference>
<keyword evidence="1" id="KW-1133">Transmembrane helix</keyword>
<proteinExistence type="predicted"/>
<organism evidence="2">
    <name type="scientific">hydrothermal vent metagenome</name>
    <dbReference type="NCBI Taxonomy" id="652676"/>
    <lineage>
        <taxon>unclassified sequences</taxon>
        <taxon>metagenomes</taxon>
        <taxon>ecological metagenomes</taxon>
    </lineage>
</organism>
<feature type="transmembrane region" description="Helical" evidence="1">
    <location>
        <begin position="153"/>
        <end position="170"/>
    </location>
</feature>
<dbReference type="EMBL" id="UOFG01000199">
    <property type="protein sequence ID" value="VAW63403.1"/>
    <property type="molecule type" value="Genomic_DNA"/>
</dbReference>
<keyword evidence="1" id="KW-0472">Membrane</keyword>
<dbReference type="InterPro" id="IPR010920">
    <property type="entry name" value="LSM_dom_sf"/>
</dbReference>
<gene>
    <name evidence="2" type="ORF">MNBD_GAMMA11-1579</name>
</gene>
<sequence length="354" mass="40012">MDIINIYLARIDLLDYVVIVLNLLLMISAKWILQFFQAENGDTSKFLLKVQSFRALNLLILLTYGYNSIYLANDESGPGLKLVSIWVIIYLSYLIKQIFSYWVRKKYGKLREINGAQRSIETYNSRMLSLLSGVVIFVIAMISIINVMEFNSLLQAGGVIGIIGVFLALTQNAWAPDIISGLIFLNSGMIEEGDVIELDDNGQIIGVVFKTKMFHTEILNLVNNHRIMLKNSKLRDFTIQNLSKFASAKGLREQLCFKIGYSVSPEKVRQMFLAAEEKVKIECGNDFGNGQSFEVGVLNTGDHAVEWSVFYYTKEVKSLMSVRRTIRECILKTADEFGISLSTPITHQGVLKNE</sequence>
<reference evidence="2" key="1">
    <citation type="submission" date="2018-06" db="EMBL/GenBank/DDBJ databases">
        <authorList>
            <person name="Zhirakovskaya E."/>
        </authorList>
    </citation>
    <scope>NUCLEOTIDE SEQUENCE</scope>
</reference>
<protein>
    <recommendedName>
        <fullName evidence="3">Potassium efflux system KefA protein / Small-conductance mechanosensitive channel</fullName>
    </recommendedName>
</protein>
<feature type="transmembrane region" description="Helical" evidence="1">
    <location>
        <begin position="53"/>
        <end position="71"/>
    </location>
</feature>
<feature type="transmembrane region" description="Helical" evidence="1">
    <location>
        <begin position="83"/>
        <end position="103"/>
    </location>
</feature>
<evidence type="ECO:0000313" key="2">
    <source>
        <dbReference type="EMBL" id="VAW63403.1"/>
    </source>
</evidence>
<feature type="transmembrane region" description="Helical" evidence="1">
    <location>
        <begin position="13"/>
        <end position="33"/>
    </location>
</feature>
<name>A0A3B0XGK0_9ZZZZ</name>